<protein>
    <submittedName>
        <fullName evidence="1">Uncharacterized protein</fullName>
    </submittedName>
</protein>
<keyword evidence="2" id="KW-1185">Reference proteome</keyword>
<dbReference type="AlphaFoldDB" id="A0AAD5UG66"/>
<dbReference type="EMBL" id="JADGKB010000040">
    <property type="protein sequence ID" value="KAJ3257289.1"/>
    <property type="molecule type" value="Genomic_DNA"/>
</dbReference>
<gene>
    <name evidence="1" type="ORF">HK103_004843</name>
</gene>
<dbReference type="Proteomes" id="UP001210925">
    <property type="component" value="Unassembled WGS sequence"/>
</dbReference>
<evidence type="ECO:0000313" key="2">
    <source>
        <dbReference type="Proteomes" id="UP001210925"/>
    </source>
</evidence>
<accession>A0AAD5UG66</accession>
<comment type="caution">
    <text evidence="1">The sequence shown here is derived from an EMBL/GenBank/DDBJ whole genome shotgun (WGS) entry which is preliminary data.</text>
</comment>
<evidence type="ECO:0000313" key="1">
    <source>
        <dbReference type="EMBL" id="KAJ3257289.1"/>
    </source>
</evidence>
<sequence>MSLTDTSSIVSSMATDVSSTTEFMSSTPMPSATILPNCPTFPDYSSSPLSTTFNGNLVCSQDILGNTYVAQWDNTNYALFSCASQGLYCDPTLLVCNWDYNVCSPSPTTQIEPTATVSPPQTTCPSYPDLSSVTSNVYGDIYCSEDSTGDTFVALWNFNSYALFSCASQGLICNLNTFTCDWPYNVCTGTIASTTTESSAPFTTENSITTTDFLSSTDLTTPTTTA</sequence>
<name>A0AAD5UG66_9FUNG</name>
<organism evidence="1 2">
    <name type="scientific">Boothiomyces macroporosus</name>
    <dbReference type="NCBI Taxonomy" id="261099"/>
    <lineage>
        <taxon>Eukaryota</taxon>
        <taxon>Fungi</taxon>
        <taxon>Fungi incertae sedis</taxon>
        <taxon>Chytridiomycota</taxon>
        <taxon>Chytridiomycota incertae sedis</taxon>
        <taxon>Chytridiomycetes</taxon>
        <taxon>Rhizophydiales</taxon>
        <taxon>Terramycetaceae</taxon>
        <taxon>Boothiomyces</taxon>
    </lineage>
</organism>
<proteinExistence type="predicted"/>
<reference evidence="1" key="1">
    <citation type="submission" date="2020-05" db="EMBL/GenBank/DDBJ databases">
        <title>Phylogenomic resolution of chytrid fungi.</title>
        <authorList>
            <person name="Stajich J.E."/>
            <person name="Amses K."/>
            <person name="Simmons R."/>
            <person name="Seto K."/>
            <person name="Myers J."/>
            <person name="Bonds A."/>
            <person name="Quandt C.A."/>
            <person name="Barry K."/>
            <person name="Liu P."/>
            <person name="Grigoriev I."/>
            <person name="Longcore J.E."/>
            <person name="James T.Y."/>
        </authorList>
    </citation>
    <scope>NUCLEOTIDE SEQUENCE</scope>
    <source>
        <strain evidence="1">PLAUS21</strain>
    </source>
</reference>